<reference evidence="1" key="3">
    <citation type="submission" date="2025-09" db="UniProtKB">
        <authorList>
            <consortium name="Ensembl"/>
        </authorList>
    </citation>
    <scope>IDENTIFICATION</scope>
</reference>
<evidence type="ECO:0000313" key="1">
    <source>
        <dbReference type="Ensembl" id="ENSMUNP00000007784.2"/>
    </source>
</evidence>
<keyword evidence="2" id="KW-1185">Reference proteome</keyword>
<accession>A0A8C6J433</accession>
<proteinExistence type="predicted"/>
<dbReference type="Proteomes" id="UP000694405">
    <property type="component" value="Chromosome 1"/>
</dbReference>
<dbReference type="Ensembl" id="ENSMUNT00000008997.2">
    <property type="protein sequence ID" value="ENSMUNP00000007784.2"/>
    <property type="gene ID" value="ENSMUNG00000006220.2"/>
</dbReference>
<reference evidence="1" key="1">
    <citation type="submission" date="2020-03" db="EMBL/GenBank/DDBJ databases">
        <title>Melopsittacus undulatus (budgerigar) genome, bMelUnd1, maternal haplotype with Z.</title>
        <authorList>
            <person name="Gedman G."/>
            <person name="Mountcastle J."/>
            <person name="Haase B."/>
            <person name="Formenti G."/>
            <person name="Wright T."/>
            <person name="Apodaca J."/>
            <person name="Pelan S."/>
            <person name="Chow W."/>
            <person name="Rhie A."/>
            <person name="Howe K."/>
            <person name="Fedrigo O."/>
            <person name="Jarvis E.D."/>
        </authorList>
    </citation>
    <scope>NUCLEOTIDE SEQUENCE [LARGE SCALE GENOMIC DNA]</scope>
</reference>
<protein>
    <submittedName>
        <fullName evidence="1">Uncharacterized protein</fullName>
    </submittedName>
</protein>
<organism evidence="1 2">
    <name type="scientific">Melopsittacus undulatus</name>
    <name type="common">Budgerigar</name>
    <name type="synonym">Psittacus undulatus</name>
    <dbReference type="NCBI Taxonomy" id="13146"/>
    <lineage>
        <taxon>Eukaryota</taxon>
        <taxon>Metazoa</taxon>
        <taxon>Chordata</taxon>
        <taxon>Craniata</taxon>
        <taxon>Vertebrata</taxon>
        <taxon>Euteleostomi</taxon>
        <taxon>Archelosauria</taxon>
        <taxon>Archosauria</taxon>
        <taxon>Dinosauria</taxon>
        <taxon>Saurischia</taxon>
        <taxon>Theropoda</taxon>
        <taxon>Coelurosauria</taxon>
        <taxon>Aves</taxon>
        <taxon>Neognathae</taxon>
        <taxon>Neoaves</taxon>
        <taxon>Telluraves</taxon>
        <taxon>Australaves</taxon>
        <taxon>Psittaciformes</taxon>
        <taxon>Psittaculidae</taxon>
        <taxon>Melopsittacus</taxon>
    </lineage>
</organism>
<sequence length="98" mass="10215">GMCPWGWKLALTSFGMQAAAGHAHAHSNSPSTPPLVPSWKHLFPPGLPGLITTAPAGDPRPGCRPQPLVFTTNSRPKPSSALQVISVRVLMVIVSATG</sequence>
<accession>A0A8V5FKT9</accession>
<reference evidence="1" key="2">
    <citation type="submission" date="2025-08" db="UniProtKB">
        <authorList>
            <consortium name="Ensembl"/>
        </authorList>
    </citation>
    <scope>IDENTIFICATION</scope>
</reference>
<name>A0A8C6J433_MELUD</name>
<evidence type="ECO:0000313" key="2">
    <source>
        <dbReference type="Proteomes" id="UP000694405"/>
    </source>
</evidence>
<dbReference type="AlphaFoldDB" id="A0A8C6J433"/>